<feature type="compositionally biased region" description="Basic and acidic residues" evidence="1">
    <location>
        <begin position="151"/>
        <end position="168"/>
    </location>
</feature>
<organism evidence="3 4">
    <name type="scientific">Panagrolaimus superbus</name>
    <dbReference type="NCBI Taxonomy" id="310955"/>
    <lineage>
        <taxon>Eukaryota</taxon>
        <taxon>Metazoa</taxon>
        <taxon>Ecdysozoa</taxon>
        <taxon>Nematoda</taxon>
        <taxon>Chromadorea</taxon>
        <taxon>Rhabditida</taxon>
        <taxon>Tylenchina</taxon>
        <taxon>Panagrolaimomorpha</taxon>
        <taxon>Panagrolaimoidea</taxon>
        <taxon>Panagrolaimidae</taxon>
        <taxon>Panagrolaimus</taxon>
    </lineage>
</organism>
<dbReference type="WBParaSite" id="PSU_v2.g11812.t1">
    <property type="protein sequence ID" value="PSU_v2.g11812.t1"/>
    <property type="gene ID" value="PSU_v2.g11812"/>
</dbReference>
<feature type="compositionally biased region" description="Basic and acidic residues" evidence="1">
    <location>
        <begin position="627"/>
        <end position="639"/>
    </location>
</feature>
<feature type="compositionally biased region" description="Polar residues" evidence="1">
    <location>
        <begin position="395"/>
        <end position="411"/>
    </location>
</feature>
<proteinExistence type="predicted"/>
<dbReference type="InterPro" id="IPR006910">
    <property type="entry name" value="Rad21_Rec8_N"/>
</dbReference>
<reference evidence="4" key="1">
    <citation type="submission" date="2022-11" db="UniProtKB">
        <authorList>
            <consortium name="WormBaseParasite"/>
        </authorList>
    </citation>
    <scope>IDENTIFICATION</scope>
</reference>
<feature type="compositionally biased region" description="Basic and acidic residues" evidence="1">
    <location>
        <begin position="600"/>
        <end position="617"/>
    </location>
</feature>
<evidence type="ECO:0000256" key="1">
    <source>
        <dbReference type="SAM" id="MobiDB-lite"/>
    </source>
</evidence>
<evidence type="ECO:0000313" key="4">
    <source>
        <dbReference type="WBParaSite" id="PSU_v2.g11812.t1"/>
    </source>
</evidence>
<feature type="region of interest" description="Disordered" evidence="1">
    <location>
        <begin position="117"/>
        <end position="234"/>
    </location>
</feature>
<sequence>MFDLPLSVRKKGTPYYIIWSYAFNPKKILKFTTKEELLKFDIKKFCENFEESLPTPARAETELINRFSLYLTGHLLLGITRVFDYRVTAIFESAERIIARINQPWEFLSVDEASQSLSPIQQEQRPLSPVDNDFDFMEAPRNNDFLDDEFADRRQFEDLQDEEPRRNEEDDQQDEHEQPGAAAQPGNGNGQPPGGQRTRQRAPKRPRPDTDDEDDEDYGKKRKPRRKPVARRGAVDNLGAQLNIARHEDITLREDVLQESLEQDLLNDDLAPIDEEQLAIFEDQHIQLPNDTLLIIKANAQNDDVRESDAVVEHDFDYQEFDVLPARSLSPSRLFAVKTFDSPLIAARQNSRSASPFHGVINASRSTTPQPLFHGVINASRSATPQPPFHGVINVSRSTTPRPQLVSRSTTPRPPQDVEHDFDYQEFDIPPAGSVSPSRIIAVRLFDTPPAPPSTRSSPPFQGYINFEVSRSATPRPQNDGDDFDFSELNHDETAQKSIKKPRQKRRQYAREPVISFDIEEIRNRDTIYLQKDLRNAKYSKFRSRLDNFHSVYKYFLGQNVDIEANDELRDVLDERIGRLDVERARHRATRSQDLSAFRAESRLTELHSGRETPKEDPLEEEQQQPRGDHMDYDFDNDFRPLSPPPGEDREISMHQNQEQIRPTPPRIRSRSPIQQFQDIEYVEPVPLPPGMEHLLSPPRALPRELFNTSSRAPFKELSCNYDHDDLYFLILYRCAKEKKAVFKFSEFANHWPRPYIAKQYHNFLLLSQMGKILARNVDGVFYSFIIIPNDEFKMNIAKVLVHLNRNAAGVSV</sequence>
<keyword evidence="3" id="KW-1185">Reference proteome</keyword>
<feature type="domain" description="Rad21/Rec8-like protein N-terminal" evidence="2">
    <location>
        <begin position="11"/>
        <end position="112"/>
    </location>
</feature>
<dbReference type="AlphaFoldDB" id="A0A914XXY1"/>
<feature type="region of interest" description="Disordered" evidence="1">
    <location>
        <begin position="588"/>
        <end position="670"/>
    </location>
</feature>
<feature type="compositionally biased region" description="Basic residues" evidence="1">
    <location>
        <begin position="220"/>
        <end position="230"/>
    </location>
</feature>
<name>A0A914XXY1_9BILA</name>
<dbReference type="Pfam" id="PF04825">
    <property type="entry name" value="Rad21_Rec8_N"/>
    <property type="match status" value="1"/>
</dbReference>
<feature type="region of interest" description="Disordered" evidence="1">
    <location>
        <begin position="394"/>
        <end position="418"/>
    </location>
</feature>
<dbReference type="Proteomes" id="UP000887577">
    <property type="component" value="Unplaced"/>
</dbReference>
<evidence type="ECO:0000313" key="3">
    <source>
        <dbReference type="Proteomes" id="UP000887577"/>
    </source>
</evidence>
<protein>
    <submittedName>
        <fullName evidence="4">Rad21/Rec8-like protein N-terminal domain-containing protein</fullName>
    </submittedName>
</protein>
<evidence type="ECO:0000259" key="2">
    <source>
        <dbReference type="Pfam" id="PF04825"/>
    </source>
</evidence>
<feature type="compositionally biased region" description="Basic residues" evidence="1">
    <location>
        <begin position="498"/>
        <end position="507"/>
    </location>
</feature>
<feature type="region of interest" description="Disordered" evidence="1">
    <location>
        <begin position="470"/>
        <end position="507"/>
    </location>
</feature>
<accession>A0A914XXY1</accession>